<dbReference type="PANTHER" id="PTHR30258:SF2">
    <property type="entry name" value="COMG OPERON PROTEIN 1"/>
    <property type="match status" value="1"/>
</dbReference>
<dbReference type="PANTHER" id="PTHR30258">
    <property type="entry name" value="TYPE II SECRETION SYSTEM PROTEIN GSPE-RELATED"/>
    <property type="match status" value="1"/>
</dbReference>
<accession>A0A846QR49</accession>
<dbReference type="GO" id="GO:0016887">
    <property type="term" value="F:ATP hydrolysis activity"/>
    <property type="evidence" value="ECO:0007669"/>
    <property type="project" value="TreeGrafter"/>
</dbReference>
<dbReference type="GO" id="GO:0005524">
    <property type="term" value="F:ATP binding"/>
    <property type="evidence" value="ECO:0007669"/>
    <property type="project" value="UniProtKB-KW"/>
</dbReference>
<comment type="caution">
    <text evidence="5">The sequence shown here is derived from an EMBL/GenBank/DDBJ whole genome shotgun (WGS) entry which is preliminary data.</text>
</comment>
<evidence type="ECO:0000256" key="1">
    <source>
        <dbReference type="ARBA" id="ARBA00006611"/>
    </source>
</evidence>
<dbReference type="InterPro" id="IPR007831">
    <property type="entry name" value="T2SS_GspE_N"/>
</dbReference>
<evidence type="ECO:0000313" key="6">
    <source>
        <dbReference type="Proteomes" id="UP000580856"/>
    </source>
</evidence>
<keyword evidence="3" id="KW-0067">ATP-binding</keyword>
<dbReference type="AlphaFoldDB" id="A0A846QR49"/>
<reference evidence="5 6" key="1">
    <citation type="submission" date="2020-03" db="EMBL/GenBank/DDBJ databases">
        <title>Genomic Encyclopedia of Type Strains, Phase IV (KMG-IV): sequencing the most valuable type-strain genomes for metagenomic binning, comparative biology and taxonomic classification.</title>
        <authorList>
            <person name="Goeker M."/>
        </authorList>
    </citation>
    <scope>NUCLEOTIDE SEQUENCE [LARGE SCALE GENOMIC DNA]</scope>
    <source>
        <strain evidence="5 6">DSM 24233</strain>
    </source>
</reference>
<dbReference type="InterPro" id="IPR037257">
    <property type="entry name" value="T2SS_E_N_sf"/>
</dbReference>
<dbReference type="Gene3D" id="3.40.50.300">
    <property type="entry name" value="P-loop containing nucleotide triphosphate hydrolases"/>
    <property type="match status" value="1"/>
</dbReference>
<gene>
    <name evidence="5" type="ORF">GGQ74_001505</name>
</gene>
<dbReference type="Proteomes" id="UP000580856">
    <property type="component" value="Unassembled WGS sequence"/>
</dbReference>
<dbReference type="Gene3D" id="1.10.40.70">
    <property type="match status" value="1"/>
</dbReference>
<dbReference type="SUPFAM" id="SSF52540">
    <property type="entry name" value="P-loop containing nucleoside triphosphate hydrolases"/>
    <property type="match status" value="1"/>
</dbReference>
<dbReference type="CDD" id="cd01129">
    <property type="entry name" value="PulE-GspE-like"/>
    <property type="match status" value="1"/>
</dbReference>
<comment type="similarity">
    <text evidence="1">Belongs to the GSP E family.</text>
</comment>
<evidence type="ECO:0000313" key="5">
    <source>
        <dbReference type="EMBL" id="NJB67865.1"/>
    </source>
</evidence>
<dbReference type="InterPro" id="IPR001482">
    <property type="entry name" value="T2SS/T4SS_dom"/>
</dbReference>
<keyword evidence="6" id="KW-1185">Reference proteome</keyword>
<dbReference type="Pfam" id="PF05157">
    <property type="entry name" value="MshEN"/>
    <property type="match status" value="1"/>
</dbReference>
<dbReference type="Gene3D" id="3.30.450.90">
    <property type="match status" value="1"/>
</dbReference>
<dbReference type="GO" id="GO:0005886">
    <property type="term" value="C:plasma membrane"/>
    <property type="evidence" value="ECO:0007669"/>
    <property type="project" value="TreeGrafter"/>
</dbReference>
<dbReference type="InterPro" id="IPR027417">
    <property type="entry name" value="P-loop_NTPase"/>
</dbReference>
<sequence length="548" mass="61198">MAGPIRIGDLLRDRGFIGDEHIRYALQVQRVTKEKLGQVLTRTGLVSEYDLVHTVAQQLELDHVNLDSISPDFQLLKRFNRNTCLAMRIFPYGVRDNQVVAAISDIPESKAEQFIVRATGMKPLFTMAEESRVISAIYNFFYFLDNPVEKLMQREVGIIAADTSRTVSPDTLINYILLLAVKQRATDVHLRPMARGIAVAFRVDGVLRNMAFLPPQLSRVTTSIKLQAGMDIAEQRLPQDGRWTANLLERRYDIRVSSVVTPFGENIVMRLLSQERASLSLPALGFLEDDVRTIGRLFDEPFGILLLTGPTGSGKTTTLVTGLTTLDLLGKNVITVENPIEYVVPLARQTQVNEGAGYGFSNAMRHFLRHDPDVILIGEMRDEETASTALTAATTGHLVLSTLHTNTAIGSIPRLQGLGMDTQMLAESLIGVVSQRLVRTICPHCKVEYAPSQEEIDYLGETVEKLYRGQGCEACNHSGYIGRTLVYEILVVDRDVREAMEKDIELTQLEDMLRRKGFKTMFDIGIVKARSGATTVEELQRVLGKTRY</sequence>
<keyword evidence="2" id="KW-0547">Nucleotide-binding</keyword>
<proteinExistence type="inferred from homology"/>
<evidence type="ECO:0000256" key="2">
    <source>
        <dbReference type="ARBA" id="ARBA00022741"/>
    </source>
</evidence>
<evidence type="ECO:0000256" key="3">
    <source>
        <dbReference type="ARBA" id="ARBA00022840"/>
    </source>
</evidence>
<organism evidence="5 6">
    <name type="scientific">Desulfobaculum xiamenense</name>
    <dbReference type="NCBI Taxonomy" id="995050"/>
    <lineage>
        <taxon>Bacteria</taxon>
        <taxon>Pseudomonadati</taxon>
        <taxon>Thermodesulfobacteriota</taxon>
        <taxon>Desulfovibrionia</taxon>
        <taxon>Desulfovibrionales</taxon>
        <taxon>Desulfovibrionaceae</taxon>
        <taxon>Desulfobaculum</taxon>
    </lineage>
</organism>
<feature type="domain" description="Bacterial type II secretion system protein E" evidence="4">
    <location>
        <begin position="368"/>
        <end position="382"/>
    </location>
</feature>
<evidence type="ECO:0000259" key="4">
    <source>
        <dbReference type="PROSITE" id="PS00662"/>
    </source>
</evidence>
<dbReference type="EMBL" id="JAATJA010000001">
    <property type="protein sequence ID" value="NJB67865.1"/>
    <property type="molecule type" value="Genomic_DNA"/>
</dbReference>
<protein>
    <submittedName>
        <fullName evidence="5">General secretion pathway protein E/type IV pilus assembly protein PilB</fullName>
    </submittedName>
</protein>
<dbReference type="Pfam" id="PF00437">
    <property type="entry name" value="T2SSE"/>
    <property type="match status" value="1"/>
</dbReference>
<dbReference type="RefSeq" id="WP_167940881.1">
    <property type="nucleotide sequence ID" value="NZ_JAATJA010000001.1"/>
</dbReference>
<name>A0A846QR49_9BACT</name>
<dbReference type="SUPFAM" id="SSF160246">
    <property type="entry name" value="EspE N-terminal domain-like"/>
    <property type="match status" value="1"/>
</dbReference>
<dbReference type="PROSITE" id="PS00662">
    <property type="entry name" value="T2SP_E"/>
    <property type="match status" value="1"/>
</dbReference>